<feature type="non-terminal residue" evidence="2">
    <location>
        <position position="1"/>
    </location>
</feature>
<dbReference type="PANTHER" id="PTHR21228:SF40">
    <property type="entry name" value="LD45607P"/>
    <property type="match status" value="1"/>
</dbReference>
<sequence length="523" mass="56986">EDRARELRPEDLCAEFSKAVKLSQEHAVASQLLHSTLEQLSAAYLPHVPHLTQAQHCTIPLWACAKVDYWRGDLTNSLLQRLGQDDCGLLKQATGQTHGMLWWSLSKAPRQELAAGDGGVLHGSAACILRMPAQQLDSQACSNTLLACARLQHRHAPLLHHLTSCLVQQPDASCQALANSLYALGELAEGCGHKPRDQDLRKLAAAVLARLQQQQQQQQQHKKPARQQPQVQDGNKASANTHVFTEPALANMLLGFAKLGVSSKERKLTGCRGQPAAAGRAKAQLQGLIRTSHAGAAGDEYTAAAAVQQTCSELHLRLQHPVHAQAFVPQHLANTLWALERLRPPDSEALVQALADECRRRRFAGFSAHDISIVISAHAKMGFGEASAHYTGPQPWYAAAAKAAAASDCMQAGIGDWCALWDAFARVRHRPAPDLLRLMVQSEEELKALCSSSHAQQCSNLLWALANLGLYEQRLVDALVGRLGERLMLGKRKQRELLSNMALVNSLWALAVMGPQVLSRHSG</sequence>
<dbReference type="GO" id="GO:0003723">
    <property type="term" value="F:RNA binding"/>
    <property type="evidence" value="ECO:0007669"/>
    <property type="project" value="TreeGrafter"/>
</dbReference>
<evidence type="ECO:0000313" key="2">
    <source>
        <dbReference type="EMBL" id="GFR45187.1"/>
    </source>
</evidence>
<comment type="caution">
    <text evidence="2">The sequence shown here is derived from an EMBL/GenBank/DDBJ whole genome shotgun (WGS) entry which is preliminary data.</text>
</comment>
<dbReference type="InterPro" id="IPR050870">
    <property type="entry name" value="FAST_kinase"/>
</dbReference>
<organism evidence="2 3">
    <name type="scientific">Astrephomene gubernaculifera</name>
    <dbReference type="NCBI Taxonomy" id="47775"/>
    <lineage>
        <taxon>Eukaryota</taxon>
        <taxon>Viridiplantae</taxon>
        <taxon>Chlorophyta</taxon>
        <taxon>core chlorophytes</taxon>
        <taxon>Chlorophyceae</taxon>
        <taxon>CS clade</taxon>
        <taxon>Chlamydomonadales</taxon>
        <taxon>Astrephomenaceae</taxon>
        <taxon>Astrephomene</taxon>
    </lineage>
</organism>
<dbReference type="GO" id="GO:0005759">
    <property type="term" value="C:mitochondrial matrix"/>
    <property type="evidence" value="ECO:0007669"/>
    <property type="project" value="TreeGrafter"/>
</dbReference>
<name>A0AAD3HLJ6_9CHLO</name>
<reference evidence="2 3" key="1">
    <citation type="journal article" date="2021" name="Sci. Rep.">
        <title>Genome sequencing of the multicellular alga Astrephomene provides insights into convergent evolution of germ-soma differentiation.</title>
        <authorList>
            <person name="Yamashita S."/>
            <person name="Yamamoto K."/>
            <person name="Matsuzaki R."/>
            <person name="Suzuki S."/>
            <person name="Yamaguchi H."/>
            <person name="Hirooka S."/>
            <person name="Minakuchi Y."/>
            <person name="Miyagishima S."/>
            <person name="Kawachi M."/>
            <person name="Toyoda A."/>
            <person name="Nozaki H."/>
        </authorList>
    </citation>
    <scope>NUCLEOTIDE SEQUENCE [LARGE SCALE GENOMIC DNA]</scope>
    <source>
        <strain evidence="2 3">NIES-4017</strain>
    </source>
</reference>
<dbReference type="PANTHER" id="PTHR21228">
    <property type="entry name" value="FAST LEU-RICH DOMAIN-CONTAINING"/>
    <property type="match status" value="1"/>
</dbReference>
<feature type="non-terminal residue" evidence="2">
    <location>
        <position position="523"/>
    </location>
</feature>
<dbReference type="GO" id="GO:0044528">
    <property type="term" value="P:regulation of mitochondrial mRNA stability"/>
    <property type="evidence" value="ECO:0007669"/>
    <property type="project" value="TreeGrafter"/>
</dbReference>
<gene>
    <name evidence="2" type="ORF">Agub_g6575</name>
</gene>
<accession>A0AAD3HLJ6</accession>
<dbReference type="Proteomes" id="UP001054857">
    <property type="component" value="Unassembled WGS sequence"/>
</dbReference>
<dbReference type="GO" id="GO:0035770">
    <property type="term" value="C:ribonucleoprotein granule"/>
    <property type="evidence" value="ECO:0007669"/>
    <property type="project" value="TreeGrafter"/>
</dbReference>
<evidence type="ECO:0000313" key="3">
    <source>
        <dbReference type="Proteomes" id="UP001054857"/>
    </source>
</evidence>
<protein>
    <submittedName>
        <fullName evidence="2">Uncharacterized protein</fullName>
    </submittedName>
</protein>
<evidence type="ECO:0000256" key="1">
    <source>
        <dbReference type="SAM" id="MobiDB-lite"/>
    </source>
</evidence>
<keyword evidence="3" id="KW-1185">Reference proteome</keyword>
<dbReference type="EMBL" id="BMAR01000009">
    <property type="protein sequence ID" value="GFR45187.1"/>
    <property type="molecule type" value="Genomic_DNA"/>
</dbReference>
<dbReference type="GO" id="GO:0000963">
    <property type="term" value="P:mitochondrial RNA processing"/>
    <property type="evidence" value="ECO:0007669"/>
    <property type="project" value="TreeGrafter"/>
</dbReference>
<feature type="region of interest" description="Disordered" evidence="1">
    <location>
        <begin position="212"/>
        <end position="236"/>
    </location>
</feature>
<proteinExistence type="predicted"/>
<dbReference type="AlphaFoldDB" id="A0AAD3HLJ6"/>